<dbReference type="GO" id="GO:0016301">
    <property type="term" value="F:kinase activity"/>
    <property type="evidence" value="ECO:0007669"/>
    <property type="project" value="UniProtKB-KW"/>
</dbReference>
<dbReference type="PANTHER" id="PTHR42774">
    <property type="entry name" value="PHOSPHOTRANSFERASE SYSTEM TRANSPORT PROTEIN"/>
    <property type="match status" value="1"/>
</dbReference>
<proteinExistence type="predicted"/>
<dbReference type="EMBL" id="LAVA02000083">
    <property type="protein sequence ID" value="OIJ64262.1"/>
    <property type="molecule type" value="Genomic_DNA"/>
</dbReference>
<gene>
    <name evidence="4" type="ORF">WN71_029285</name>
</gene>
<evidence type="ECO:0000313" key="5">
    <source>
        <dbReference type="Proteomes" id="UP000034196"/>
    </source>
</evidence>
<dbReference type="PANTHER" id="PTHR42774:SF3">
    <property type="entry name" value="KETOHEXOKINASE"/>
    <property type="match status" value="1"/>
</dbReference>
<dbReference type="SUPFAM" id="SSF53613">
    <property type="entry name" value="Ribokinase-like"/>
    <property type="match status" value="1"/>
</dbReference>
<dbReference type="InterPro" id="IPR052562">
    <property type="entry name" value="Ketohexokinase-related"/>
</dbReference>
<keyword evidence="2 4" id="KW-0418">Kinase</keyword>
<evidence type="ECO:0000256" key="2">
    <source>
        <dbReference type="ARBA" id="ARBA00022777"/>
    </source>
</evidence>
<name>A0A1J4NT07_9ACTN</name>
<evidence type="ECO:0000256" key="1">
    <source>
        <dbReference type="ARBA" id="ARBA00022679"/>
    </source>
</evidence>
<dbReference type="InterPro" id="IPR029056">
    <property type="entry name" value="Ribokinase-like"/>
</dbReference>
<reference evidence="4" key="1">
    <citation type="submission" date="2016-10" db="EMBL/GenBank/DDBJ databases">
        <title>Genome sequence of Streptomyces mangrovisoli MUSC 149.</title>
        <authorList>
            <person name="Lee L.-H."/>
            <person name="Ser H.-L."/>
        </authorList>
    </citation>
    <scope>NUCLEOTIDE SEQUENCE [LARGE SCALE GENOMIC DNA]</scope>
    <source>
        <strain evidence="4">MUSC 149</strain>
    </source>
</reference>
<dbReference type="RefSeq" id="WP_046589494.1">
    <property type="nucleotide sequence ID" value="NZ_LAVA02000083.1"/>
</dbReference>
<feature type="domain" description="Carbohydrate kinase PfkB" evidence="3">
    <location>
        <begin position="14"/>
        <end position="294"/>
    </location>
</feature>
<accession>A0A1J4NT07</accession>
<dbReference type="Pfam" id="PF00294">
    <property type="entry name" value="PfkB"/>
    <property type="match status" value="1"/>
</dbReference>
<keyword evidence="5" id="KW-1185">Reference proteome</keyword>
<sequence length="300" mass="30877">MTDPAAVRRPTGLFVGLCTLDVIHLVDHVPAPDEKQTARRQVAAAGGPAANAAAVFSHLGGTATLLTAIGAHPLSHGVRADLDRLGVAVTDLAADRDEPPAVSAILVTERTGERAVTSTNATGHRLTPPAGLAALVADHDIVEFDGHHMDVAVAAGRAARAVRRPTVLDGGSWKDGTERLLPYVDVAVCSADFRPPGTSTPEETLRRLREHGVTWAAVSRGARPILWAGPDGGGTVEVPLTRVVDTLGAGDVLHGALTLDLAGRGPLTARGFADALRGASAVASRACASFGTRAWMRAGS</sequence>
<organism evidence="4 5">
    <name type="scientific">Streptomyces mangrovisoli</name>
    <dbReference type="NCBI Taxonomy" id="1428628"/>
    <lineage>
        <taxon>Bacteria</taxon>
        <taxon>Bacillati</taxon>
        <taxon>Actinomycetota</taxon>
        <taxon>Actinomycetes</taxon>
        <taxon>Kitasatosporales</taxon>
        <taxon>Streptomycetaceae</taxon>
        <taxon>Streptomyces</taxon>
    </lineage>
</organism>
<dbReference type="PROSITE" id="PS00584">
    <property type="entry name" value="PFKB_KINASES_2"/>
    <property type="match status" value="1"/>
</dbReference>
<evidence type="ECO:0000259" key="3">
    <source>
        <dbReference type="Pfam" id="PF00294"/>
    </source>
</evidence>
<dbReference type="InterPro" id="IPR011611">
    <property type="entry name" value="PfkB_dom"/>
</dbReference>
<dbReference type="AlphaFoldDB" id="A0A1J4NT07"/>
<keyword evidence="1" id="KW-0808">Transferase</keyword>
<dbReference type="Gene3D" id="3.40.1190.20">
    <property type="match status" value="1"/>
</dbReference>
<dbReference type="OrthoDB" id="9795789at2"/>
<dbReference type="Proteomes" id="UP000034196">
    <property type="component" value="Unassembled WGS sequence"/>
</dbReference>
<dbReference type="InterPro" id="IPR002173">
    <property type="entry name" value="Carboh/pur_kinase_PfkB_CS"/>
</dbReference>
<comment type="caution">
    <text evidence="4">The sequence shown here is derived from an EMBL/GenBank/DDBJ whole genome shotgun (WGS) entry which is preliminary data.</text>
</comment>
<evidence type="ECO:0000313" key="4">
    <source>
        <dbReference type="EMBL" id="OIJ64262.1"/>
    </source>
</evidence>
<dbReference type="STRING" id="1428628.WN71_029285"/>
<protein>
    <submittedName>
        <fullName evidence="4">Sugar kinase</fullName>
    </submittedName>
</protein>